<proteinExistence type="predicted"/>
<keyword evidence="2" id="KW-0472">Membrane</keyword>
<evidence type="ECO:0000256" key="1">
    <source>
        <dbReference type="SAM" id="MobiDB-lite"/>
    </source>
</evidence>
<evidence type="ECO:0000313" key="4">
    <source>
        <dbReference type="Proteomes" id="UP000019489"/>
    </source>
</evidence>
<feature type="transmembrane region" description="Helical" evidence="2">
    <location>
        <begin position="28"/>
        <end position="49"/>
    </location>
</feature>
<keyword evidence="4" id="KW-1185">Reference proteome</keyword>
<evidence type="ECO:0008006" key="5">
    <source>
        <dbReference type="Google" id="ProtNLM"/>
    </source>
</evidence>
<keyword evidence="2" id="KW-1133">Transmembrane helix</keyword>
<dbReference type="STRING" id="1386089.N865_11740"/>
<dbReference type="Proteomes" id="UP000019489">
    <property type="component" value="Unassembled WGS sequence"/>
</dbReference>
<gene>
    <name evidence="3" type="ORF">N865_11740</name>
</gene>
<evidence type="ECO:0000256" key="2">
    <source>
        <dbReference type="SAM" id="Phobius"/>
    </source>
</evidence>
<comment type="caution">
    <text evidence="3">The sequence shown here is derived from an EMBL/GenBank/DDBJ whole genome shotgun (WGS) entry which is preliminary data.</text>
</comment>
<name>W9GB58_9MICO</name>
<accession>W9GB58</accession>
<dbReference type="eggNOG" id="COG0739">
    <property type="taxonomic scope" value="Bacteria"/>
</dbReference>
<sequence>MLLDRQEPAVADSHRPHRTERQKRRGRIALLVIVLIVASAGFLGTRFLWKSVQTPECTITAGGMTETFDPEQTGNAALISALSMKRDMPPRAATIALTTAFQESKIRNIRFGDRDSVGLFQQRPSQGWGTTEQILDPVYATNKFYDALVKYKGYETADITKIAQRVQRSGFPEAYRDHESQGRVLASTLTGHSPAGLTCRLDEATAHAAPRAVAADLARQMGITTATAGDGVLTVTAPDVRRAWAVAHWAVARAAQYGATAVSVGDRTWERSGGDAGWSGGTDSTTVTIKLA</sequence>
<dbReference type="PATRIC" id="fig|1386089.3.peg.2683"/>
<evidence type="ECO:0000313" key="3">
    <source>
        <dbReference type="EMBL" id="EWT01084.1"/>
    </source>
</evidence>
<organism evidence="3 4">
    <name type="scientific">Intrasporangium oryzae NRRL B-24470</name>
    <dbReference type="NCBI Taxonomy" id="1386089"/>
    <lineage>
        <taxon>Bacteria</taxon>
        <taxon>Bacillati</taxon>
        <taxon>Actinomycetota</taxon>
        <taxon>Actinomycetes</taxon>
        <taxon>Micrococcales</taxon>
        <taxon>Intrasporangiaceae</taxon>
        <taxon>Intrasporangium</taxon>
    </lineage>
</organism>
<dbReference type="EMBL" id="AWSA01000028">
    <property type="protein sequence ID" value="EWT01084.1"/>
    <property type="molecule type" value="Genomic_DNA"/>
</dbReference>
<protein>
    <recommendedName>
        <fullName evidence="5">Co/Zn/Cd efflux system component</fullName>
    </recommendedName>
</protein>
<reference evidence="3 4" key="1">
    <citation type="submission" date="2013-08" db="EMBL/GenBank/DDBJ databases">
        <title>Intrasporangium oryzae NRRL B-24470.</title>
        <authorList>
            <person name="Liu H."/>
            <person name="Wang G."/>
        </authorList>
    </citation>
    <scope>NUCLEOTIDE SEQUENCE [LARGE SCALE GENOMIC DNA]</scope>
    <source>
        <strain evidence="3 4">NRRL B-24470</strain>
    </source>
</reference>
<dbReference type="AlphaFoldDB" id="W9GB58"/>
<feature type="region of interest" description="Disordered" evidence="1">
    <location>
        <begin position="1"/>
        <end position="22"/>
    </location>
</feature>
<keyword evidence="2" id="KW-0812">Transmembrane</keyword>